<feature type="domain" description="Pre-rRNA-processing protein RIX1 N-terminal" evidence="6">
    <location>
        <begin position="36"/>
        <end position="207"/>
    </location>
</feature>
<name>A0A0L0TAN1_ALLM3</name>
<evidence type="ECO:0000256" key="1">
    <source>
        <dbReference type="ARBA" id="ARBA00004123"/>
    </source>
</evidence>
<dbReference type="OrthoDB" id="20900at2759"/>
<evidence type="ECO:0000256" key="3">
    <source>
        <dbReference type="ARBA" id="ARBA00021502"/>
    </source>
</evidence>
<proteinExistence type="inferred from homology"/>
<dbReference type="EMBL" id="GG745374">
    <property type="protein sequence ID" value="KNE71760.1"/>
    <property type="molecule type" value="Genomic_DNA"/>
</dbReference>
<evidence type="ECO:0000259" key="6">
    <source>
        <dbReference type="Pfam" id="PF08167"/>
    </source>
</evidence>
<evidence type="ECO:0000313" key="7">
    <source>
        <dbReference type="EMBL" id="KNE71760.1"/>
    </source>
</evidence>
<dbReference type="OMA" id="GGWEILR"/>
<evidence type="ECO:0000256" key="5">
    <source>
        <dbReference type="SAM" id="MobiDB-lite"/>
    </source>
</evidence>
<organism evidence="7 8">
    <name type="scientific">Allomyces macrogynus (strain ATCC 38327)</name>
    <name type="common">Allomyces javanicus var. macrogynus</name>
    <dbReference type="NCBI Taxonomy" id="578462"/>
    <lineage>
        <taxon>Eukaryota</taxon>
        <taxon>Fungi</taxon>
        <taxon>Fungi incertae sedis</taxon>
        <taxon>Blastocladiomycota</taxon>
        <taxon>Blastocladiomycetes</taxon>
        <taxon>Blastocladiales</taxon>
        <taxon>Blastocladiaceae</taxon>
        <taxon>Allomyces</taxon>
    </lineage>
</organism>
<protein>
    <recommendedName>
        <fullName evidence="3">Pre-rRNA-processing protein RIX1</fullName>
    </recommendedName>
</protein>
<evidence type="ECO:0000256" key="2">
    <source>
        <dbReference type="ARBA" id="ARBA00010511"/>
    </source>
</evidence>
<accession>A0A0L0TAN1</accession>
<feature type="region of interest" description="Disordered" evidence="5">
    <location>
        <begin position="664"/>
        <end position="719"/>
    </location>
</feature>
<keyword evidence="8" id="KW-1185">Reference proteome</keyword>
<evidence type="ECO:0000256" key="4">
    <source>
        <dbReference type="ARBA" id="ARBA00023242"/>
    </source>
</evidence>
<dbReference type="InterPro" id="IPR012583">
    <property type="entry name" value="RIX1_N"/>
</dbReference>
<comment type="subcellular location">
    <subcellularLocation>
        <location evidence="1">Nucleus</location>
    </subcellularLocation>
</comment>
<dbReference type="PANTHER" id="PTHR34105">
    <property type="entry name" value="PROLINE-, GLUTAMIC ACID- AND LEUCINE-RICH PROTEIN 1"/>
    <property type="match status" value="1"/>
</dbReference>
<feature type="compositionally biased region" description="Acidic residues" evidence="5">
    <location>
        <begin position="691"/>
        <end position="719"/>
    </location>
</feature>
<dbReference type="GO" id="GO:0006364">
    <property type="term" value="P:rRNA processing"/>
    <property type="evidence" value="ECO:0007669"/>
    <property type="project" value="TreeGrafter"/>
</dbReference>
<reference evidence="7 8" key="1">
    <citation type="submission" date="2009-11" db="EMBL/GenBank/DDBJ databases">
        <title>Annotation of Allomyces macrogynus ATCC 38327.</title>
        <authorList>
            <consortium name="The Broad Institute Genome Sequencing Platform"/>
            <person name="Russ C."/>
            <person name="Cuomo C."/>
            <person name="Burger G."/>
            <person name="Gray M.W."/>
            <person name="Holland P.W.H."/>
            <person name="King N."/>
            <person name="Lang F.B.F."/>
            <person name="Roger A.J."/>
            <person name="Ruiz-Trillo I."/>
            <person name="Young S.K."/>
            <person name="Zeng Q."/>
            <person name="Gargeya S."/>
            <person name="Fitzgerald M."/>
            <person name="Haas B."/>
            <person name="Abouelleil A."/>
            <person name="Alvarado L."/>
            <person name="Arachchi H.M."/>
            <person name="Berlin A."/>
            <person name="Chapman S.B."/>
            <person name="Gearin G."/>
            <person name="Goldberg J."/>
            <person name="Griggs A."/>
            <person name="Gujja S."/>
            <person name="Hansen M."/>
            <person name="Heiman D."/>
            <person name="Howarth C."/>
            <person name="Larimer J."/>
            <person name="Lui A."/>
            <person name="MacDonald P.J.P."/>
            <person name="McCowen C."/>
            <person name="Montmayeur A."/>
            <person name="Murphy C."/>
            <person name="Neiman D."/>
            <person name="Pearson M."/>
            <person name="Priest M."/>
            <person name="Roberts A."/>
            <person name="Saif S."/>
            <person name="Shea T."/>
            <person name="Sisk P."/>
            <person name="Stolte C."/>
            <person name="Sykes S."/>
            <person name="Wortman J."/>
            <person name="Nusbaum C."/>
            <person name="Birren B."/>
        </authorList>
    </citation>
    <scope>NUCLEOTIDE SEQUENCE [LARGE SCALE GENOMIC DNA]</scope>
    <source>
        <strain evidence="7 8">ATCC 38327</strain>
    </source>
</reference>
<dbReference type="Proteomes" id="UP000054350">
    <property type="component" value="Unassembled WGS sequence"/>
</dbReference>
<dbReference type="VEuPathDB" id="FungiDB:AMAG_16064"/>
<gene>
    <name evidence="7" type="ORF">AMAG_16064</name>
</gene>
<evidence type="ECO:0000313" key="8">
    <source>
        <dbReference type="Proteomes" id="UP000054350"/>
    </source>
</evidence>
<dbReference type="GO" id="GO:0005634">
    <property type="term" value="C:nucleus"/>
    <property type="evidence" value="ECO:0007669"/>
    <property type="project" value="UniProtKB-SubCell"/>
</dbReference>
<reference evidence="8" key="2">
    <citation type="submission" date="2009-11" db="EMBL/GenBank/DDBJ databases">
        <title>The Genome Sequence of Allomyces macrogynus strain ATCC 38327.</title>
        <authorList>
            <consortium name="The Broad Institute Genome Sequencing Platform"/>
            <person name="Russ C."/>
            <person name="Cuomo C."/>
            <person name="Shea T."/>
            <person name="Young S.K."/>
            <person name="Zeng Q."/>
            <person name="Koehrsen M."/>
            <person name="Haas B."/>
            <person name="Borodovsky M."/>
            <person name="Guigo R."/>
            <person name="Alvarado L."/>
            <person name="Berlin A."/>
            <person name="Borenstein D."/>
            <person name="Chen Z."/>
            <person name="Engels R."/>
            <person name="Freedman E."/>
            <person name="Gellesch M."/>
            <person name="Goldberg J."/>
            <person name="Griggs A."/>
            <person name="Gujja S."/>
            <person name="Heiman D."/>
            <person name="Hepburn T."/>
            <person name="Howarth C."/>
            <person name="Jen D."/>
            <person name="Larson L."/>
            <person name="Lewis B."/>
            <person name="Mehta T."/>
            <person name="Park D."/>
            <person name="Pearson M."/>
            <person name="Roberts A."/>
            <person name="Saif S."/>
            <person name="Shenoy N."/>
            <person name="Sisk P."/>
            <person name="Stolte C."/>
            <person name="Sykes S."/>
            <person name="Walk T."/>
            <person name="White J."/>
            <person name="Yandava C."/>
            <person name="Burger G."/>
            <person name="Gray M.W."/>
            <person name="Holland P.W.H."/>
            <person name="King N."/>
            <person name="Lang F.B.F."/>
            <person name="Roger A.J."/>
            <person name="Ruiz-Trillo I."/>
            <person name="Lander E."/>
            <person name="Nusbaum C."/>
        </authorList>
    </citation>
    <scope>NUCLEOTIDE SEQUENCE [LARGE SCALE GENOMIC DNA]</scope>
    <source>
        <strain evidence="8">ATCC 38327</strain>
    </source>
</reference>
<keyword evidence="4" id="KW-0539">Nucleus</keyword>
<dbReference type="PANTHER" id="PTHR34105:SF1">
    <property type="entry name" value="PROLINE-, GLUTAMIC ACID- AND LEUCINE-RICH PROTEIN 1"/>
    <property type="match status" value="1"/>
</dbReference>
<dbReference type="AlphaFoldDB" id="A0A0L0TAN1"/>
<comment type="similarity">
    <text evidence="2">Belongs to the RIX1/PELP1 family.</text>
</comment>
<sequence>MVAPPTNLPTLWAVLLDGFSWSPTADSAVELLSRGQSALQLIKAHQLIKATSTAAESDTALRQILAKWRATVNGLVHAKSAPARAVGMALAAAWMEQAPSVVSTTGSAWASAWLATVTRPSDPRHLRHQAAGALIALLRTARTMPDLSRDVVTPTVPKLVAALVQHADLAVQIRQQALTDLLAAFPSACRSAIDKIRALCLAHLDAHADPASKCYARSLAVVAAPTKGSGAARLDAAGQWTHAVRATVGSMHATLDVLLEGVDEDWATPADTPALTLPALTTRIDADSYRVAVTRLESLATLLPTIVRHPVPATSLALPATTVMDLAARILAASAAYHDPARAHFATAYGPVLRSIAVGPILRSTLLSSIPPRARHALAPHAYTLVTLTHRALASATPGSLDLLADLVDAVGYPACDRIWTAKLPGRATTVATDLADQIRAGSSAAVRVVHAALASHGARIPTYVRAPWDHALLARALDGDREVADALVVSAAHPSVVSARGVGAYRIAPLAMAAVVDRRVGSTVGAAAMDAVAHPRYVVGAAPVKVVLEKDQVKQQRVEEQEDKMVVDPTVAAAQAVAAATAATMAAPVAPAPVQNVVKPMVVSLAAPLAAPAPTVAPARSVVPQPAAIPAPGVAATVAPTPAPVVPKPVVVAPVPAPVAQARAAPVQHQEDVEMAESSSRTNGKGAGGDADDDDDDELLDVEIVDAGPDSDDDDISV</sequence>
<dbReference type="Pfam" id="PF08167">
    <property type="entry name" value="RIX1"/>
    <property type="match status" value="1"/>
</dbReference>
<dbReference type="STRING" id="578462.A0A0L0TAN1"/>